<feature type="domain" description="Phorbol-ester/DAG-type" evidence="8">
    <location>
        <begin position="408"/>
        <end position="458"/>
    </location>
</feature>
<dbReference type="GO" id="GO:0030864">
    <property type="term" value="C:cortical actin cytoskeleton"/>
    <property type="evidence" value="ECO:0007669"/>
    <property type="project" value="UniProtKB-ARBA"/>
</dbReference>
<proteinExistence type="predicted"/>
<dbReference type="eggNOG" id="KOG3565">
    <property type="taxonomic scope" value="Eukaryota"/>
</dbReference>
<dbReference type="HOGENOM" id="CLU_015390_0_0_1"/>
<dbReference type="SMART" id="SM00055">
    <property type="entry name" value="FCH"/>
    <property type="match status" value="1"/>
</dbReference>
<dbReference type="AlphaFoldDB" id="S8FJ62"/>
<dbReference type="Pfam" id="PF14604">
    <property type="entry name" value="SH3_9"/>
    <property type="match status" value="1"/>
</dbReference>
<accession>S8FJ62</accession>
<dbReference type="InterPro" id="IPR036028">
    <property type="entry name" value="SH3-like_dom_sf"/>
</dbReference>
<feature type="region of interest" description="Disordered" evidence="6">
    <location>
        <begin position="570"/>
        <end position="591"/>
    </location>
</feature>
<dbReference type="PRINTS" id="PR00008">
    <property type="entry name" value="DAGPEDOMAIN"/>
</dbReference>
<dbReference type="InterPro" id="IPR020454">
    <property type="entry name" value="DAG/PE-bd"/>
</dbReference>
<dbReference type="Gene3D" id="1.20.1270.60">
    <property type="entry name" value="Arfaptin homology (AH) domain/BAR domain"/>
    <property type="match status" value="1"/>
</dbReference>
<dbReference type="InterPro" id="IPR001452">
    <property type="entry name" value="SH3_domain"/>
</dbReference>
<dbReference type="SUPFAM" id="SSF103657">
    <property type="entry name" value="BAR/IMD domain-like"/>
    <property type="match status" value="1"/>
</dbReference>
<evidence type="ECO:0000256" key="1">
    <source>
        <dbReference type="ARBA" id="ARBA00022443"/>
    </source>
</evidence>
<dbReference type="CDD" id="cd00174">
    <property type="entry name" value="SH3"/>
    <property type="match status" value="1"/>
</dbReference>
<dbReference type="PANTHER" id="PTHR15735:SF21">
    <property type="entry name" value="PROTEIN NERVOUS WRECK"/>
    <property type="match status" value="1"/>
</dbReference>
<dbReference type="CDD" id="cd11912">
    <property type="entry name" value="SH3_Bzz1_1"/>
    <property type="match status" value="1"/>
</dbReference>
<dbReference type="GO" id="GO:0030833">
    <property type="term" value="P:regulation of actin filament polymerization"/>
    <property type="evidence" value="ECO:0007669"/>
    <property type="project" value="TreeGrafter"/>
</dbReference>
<gene>
    <name evidence="10" type="ORF">FOMPIDRAFT_1037483</name>
</gene>
<dbReference type="OrthoDB" id="8783038at2759"/>
<dbReference type="PROSITE" id="PS50081">
    <property type="entry name" value="ZF_DAG_PE_2"/>
    <property type="match status" value="1"/>
</dbReference>
<dbReference type="Pfam" id="PF00611">
    <property type="entry name" value="FCH"/>
    <property type="match status" value="1"/>
</dbReference>
<dbReference type="SMART" id="SM00326">
    <property type="entry name" value="SH3"/>
    <property type="match status" value="2"/>
</dbReference>
<evidence type="ECO:0000256" key="6">
    <source>
        <dbReference type="SAM" id="MobiDB-lite"/>
    </source>
</evidence>
<evidence type="ECO:0000256" key="4">
    <source>
        <dbReference type="PROSITE-ProRule" id="PRU00192"/>
    </source>
</evidence>
<evidence type="ECO:0000259" key="9">
    <source>
        <dbReference type="PROSITE" id="PS51741"/>
    </source>
</evidence>
<dbReference type="InterPro" id="IPR002219">
    <property type="entry name" value="PKC_DAG/PE"/>
</dbReference>
<keyword evidence="1 4" id="KW-0728">SH3 domain</keyword>
<evidence type="ECO:0008006" key="12">
    <source>
        <dbReference type="Google" id="ProtNLM"/>
    </source>
</evidence>
<organism evidence="10 11">
    <name type="scientific">Fomitopsis schrenkii</name>
    <name type="common">Brown rot fungus</name>
    <dbReference type="NCBI Taxonomy" id="2126942"/>
    <lineage>
        <taxon>Eukaryota</taxon>
        <taxon>Fungi</taxon>
        <taxon>Dikarya</taxon>
        <taxon>Basidiomycota</taxon>
        <taxon>Agaricomycotina</taxon>
        <taxon>Agaricomycetes</taxon>
        <taxon>Polyporales</taxon>
        <taxon>Fomitopsis</taxon>
    </lineage>
</organism>
<dbReference type="SUPFAM" id="SSF57889">
    <property type="entry name" value="Cysteine-rich domain"/>
    <property type="match status" value="1"/>
</dbReference>
<dbReference type="PANTHER" id="PTHR15735">
    <property type="entry name" value="FCH AND DOUBLE SH3 DOMAINS PROTEIN"/>
    <property type="match status" value="1"/>
</dbReference>
<evidence type="ECO:0000256" key="2">
    <source>
        <dbReference type="ARBA" id="ARBA00022723"/>
    </source>
</evidence>
<dbReference type="PROSITE" id="PS50002">
    <property type="entry name" value="SH3"/>
    <property type="match status" value="2"/>
</dbReference>
<dbReference type="Proteomes" id="UP000015241">
    <property type="component" value="Unassembled WGS sequence"/>
</dbReference>
<name>S8FJ62_FOMSC</name>
<dbReference type="EMBL" id="KE504165">
    <property type="protein sequence ID" value="EPS98414.1"/>
    <property type="molecule type" value="Genomic_DNA"/>
</dbReference>
<dbReference type="InterPro" id="IPR031160">
    <property type="entry name" value="F_BAR_dom"/>
</dbReference>
<evidence type="ECO:0000313" key="11">
    <source>
        <dbReference type="Proteomes" id="UP000015241"/>
    </source>
</evidence>
<dbReference type="FunCoup" id="S8FJ62">
    <property type="interactions" value="104"/>
</dbReference>
<dbReference type="GO" id="GO:0046872">
    <property type="term" value="F:metal ion binding"/>
    <property type="evidence" value="ECO:0007669"/>
    <property type="project" value="UniProtKB-KW"/>
</dbReference>
<keyword evidence="11" id="KW-1185">Reference proteome</keyword>
<dbReference type="PROSITE" id="PS51741">
    <property type="entry name" value="F_BAR"/>
    <property type="match status" value="1"/>
</dbReference>
<dbReference type="Gene3D" id="2.30.30.40">
    <property type="entry name" value="SH3 Domains"/>
    <property type="match status" value="2"/>
</dbReference>
<feature type="domain" description="F-BAR" evidence="9">
    <location>
        <begin position="5"/>
        <end position="277"/>
    </location>
</feature>
<dbReference type="Pfam" id="PF00130">
    <property type="entry name" value="C1_1"/>
    <property type="match status" value="1"/>
</dbReference>
<protein>
    <recommendedName>
        <fullName evidence="12">FCH-domain-containing protein</fullName>
    </recommendedName>
</protein>
<evidence type="ECO:0000256" key="5">
    <source>
        <dbReference type="PROSITE-ProRule" id="PRU01077"/>
    </source>
</evidence>
<dbReference type="Gene3D" id="3.30.60.20">
    <property type="match status" value="1"/>
</dbReference>
<evidence type="ECO:0000313" key="10">
    <source>
        <dbReference type="EMBL" id="EPS98414.1"/>
    </source>
</evidence>
<feature type="domain" description="SH3" evidence="7">
    <location>
        <begin position="506"/>
        <end position="567"/>
    </location>
</feature>
<evidence type="ECO:0000259" key="7">
    <source>
        <dbReference type="PROSITE" id="PS50002"/>
    </source>
</evidence>
<dbReference type="GO" id="GO:0030036">
    <property type="term" value="P:actin cytoskeleton organization"/>
    <property type="evidence" value="ECO:0007669"/>
    <property type="project" value="UniProtKB-ARBA"/>
</dbReference>
<dbReference type="InterPro" id="IPR046349">
    <property type="entry name" value="C1-like_sf"/>
</dbReference>
<evidence type="ECO:0000259" key="8">
    <source>
        <dbReference type="PROSITE" id="PS50081"/>
    </source>
</evidence>
<feature type="domain" description="SH3" evidence="7">
    <location>
        <begin position="587"/>
        <end position="653"/>
    </location>
</feature>
<dbReference type="PROSITE" id="PS00479">
    <property type="entry name" value="ZF_DAG_PE_1"/>
    <property type="match status" value="1"/>
</dbReference>
<dbReference type="InParanoid" id="S8FJ62"/>
<feature type="compositionally biased region" description="Low complexity" evidence="6">
    <location>
        <begin position="474"/>
        <end position="496"/>
    </location>
</feature>
<keyword evidence="3" id="KW-0862">Zinc</keyword>
<dbReference type="CDD" id="cd20824">
    <property type="entry name" value="C1_SpBZZ1-like"/>
    <property type="match status" value="1"/>
</dbReference>
<dbReference type="STRING" id="743788.S8FJ62"/>
<keyword evidence="5" id="KW-0175">Coiled coil</keyword>
<reference evidence="10 11" key="1">
    <citation type="journal article" date="2012" name="Science">
        <title>The Paleozoic origin of enzymatic lignin decomposition reconstructed from 31 fungal genomes.</title>
        <authorList>
            <person name="Floudas D."/>
            <person name="Binder M."/>
            <person name="Riley R."/>
            <person name="Barry K."/>
            <person name="Blanchette R.A."/>
            <person name="Henrissat B."/>
            <person name="Martinez A.T."/>
            <person name="Otillar R."/>
            <person name="Spatafora J.W."/>
            <person name="Yadav J.S."/>
            <person name="Aerts A."/>
            <person name="Benoit I."/>
            <person name="Boyd A."/>
            <person name="Carlson A."/>
            <person name="Copeland A."/>
            <person name="Coutinho P.M."/>
            <person name="de Vries R.P."/>
            <person name="Ferreira P."/>
            <person name="Findley K."/>
            <person name="Foster B."/>
            <person name="Gaskell J."/>
            <person name="Glotzer D."/>
            <person name="Gorecki P."/>
            <person name="Heitman J."/>
            <person name="Hesse C."/>
            <person name="Hori C."/>
            <person name="Igarashi K."/>
            <person name="Jurgens J.A."/>
            <person name="Kallen N."/>
            <person name="Kersten P."/>
            <person name="Kohler A."/>
            <person name="Kuees U."/>
            <person name="Kumar T.K.A."/>
            <person name="Kuo A."/>
            <person name="LaButti K."/>
            <person name="Larrondo L.F."/>
            <person name="Lindquist E."/>
            <person name="Ling A."/>
            <person name="Lombard V."/>
            <person name="Lucas S."/>
            <person name="Lundell T."/>
            <person name="Martin R."/>
            <person name="McLaughlin D.J."/>
            <person name="Morgenstern I."/>
            <person name="Morin E."/>
            <person name="Murat C."/>
            <person name="Nagy L.G."/>
            <person name="Nolan M."/>
            <person name="Ohm R.A."/>
            <person name="Patyshakuliyeva A."/>
            <person name="Rokas A."/>
            <person name="Ruiz-Duenas F.J."/>
            <person name="Sabat G."/>
            <person name="Salamov A."/>
            <person name="Samejima M."/>
            <person name="Schmutz J."/>
            <person name="Slot J.C."/>
            <person name="St John F."/>
            <person name="Stenlid J."/>
            <person name="Sun H."/>
            <person name="Sun S."/>
            <person name="Syed K."/>
            <person name="Tsang A."/>
            <person name="Wiebenga A."/>
            <person name="Young D."/>
            <person name="Pisabarro A."/>
            <person name="Eastwood D.C."/>
            <person name="Martin F."/>
            <person name="Cullen D."/>
            <person name="Grigoriev I.V."/>
            <person name="Hibbett D.S."/>
        </authorList>
    </citation>
    <scope>NUCLEOTIDE SEQUENCE</scope>
    <source>
        <strain evidence="11">FP-58527</strain>
    </source>
</reference>
<dbReference type="Pfam" id="PF00018">
    <property type="entry name" value="SH3_1"/>
    <property type="match status" value="1"/>
</dbReference>
<dbReference type="SUPFAM" id="SSF50044">
    <property type="entry name" value="SH3-domain"/>
    <property type="match status" value="2"/>
</dbReference>
<dbReference type="InterPro" id="IPR001060">
    <property type="entry name" value="FCH_dom"/>
</dbReference>
<keyword evidence="2" id="KW-0479">Metal-binding</keyword>
<feature type="region of interest" description="Disordered" evidence="6">
    <location>
        <begin position="461"/>
        <end position="501"/>
    </location>
</feature>
<dbReference type="SMART" id="SM00109">
    <property type="entry name" value="C1"/>
    <property type="match status" value="1"/>
</dbReference>
<evidence type="ECO:0000256" key="3">
    <source>
        <dbReference type="ARBA" id="ARBA00022833"/>
    </source>
</evidence>
<dbReference type="InterPro" id="IPR027267">
    <property type="entry name" value="AH/BAR_dom_sf"/>
</dbReference>
<dbReference type="InterPro" id="IPR035459">
    <property type="entry name" value="Bzz1_SH3_1"/>
</dbReference>
<sequence length="656" mass="72475">MSGHQTYGKELPDQVDRLVALSDTQLELLSDVREMHKERAALEREYATKLQALARKAAEKKSKKDAALVVGPEPTKAWGEDVLQRSTLHNAYAQLISSMMDTAQAHISLADSLNAEVIESLKSTERRQEEAKKKQEQHFAKLLSERDKVYADRIKSKQKYDEDCGEVESYRQKQGRADDRHAERAAKQFEAQQVDMQNRKNVYLISIAASNKIKDKFYVEDLPSLEDQFQTLQTQLVERFVAVMTQAQLLYKGHLDVLRGHIDGVEGRLAAVNAQADQELFIEHNIRPFTKPGDWSFEPAAVHYDTGNMVVEPQAPKIYLQNRLTKCRSKLDELRPIITSKRKEMESFERMMANNVGPDKAANREEATDSYLEAHHQLTFYLSSEYLLLAEIDVISEALSGDEGEQRSHTFKSTSFSIPTQCAYCKSSIWGLSKQGKTCKACGVSVHAKCELKVAADCAGSKGAVRSPAGPTMSRSSTISKSSASSQQSVTPSPSSFAPRDSILHESLPSAQVVYDFTPTSPFELTVTAGSSVQILEEDDGSGWVKVADEFGGKGLVPAAYVEAVQPTASTPVRPPPVPAASTRPRTGGQYVRGVYPYQAGGPDELSVQEGGLMELTSGPNGGMSYADGWWEGIDSTGRKGIFPSNYVRRPHELVN</sequence>
<dbReference type="PRINTS" id="PR00452">
    <property type="entry name" value="SH3DOMAIN"/>
</dbReference>